<dbReference type="AlphaFoldDB" id="A0A3S3VGH5"/>
<proteinExistence type="predicted"/>
<evidence type="ECO:0000313" key="2">
    <source>
        <dbReference type="EMBL" id="RWX74009.1"/>
    </source>
</evidence>
<sequence>MALARHDRAQCPGGVRISSIAFSGPMVTNPSERNPLGPIIQASLFILSGSAGGLLMVWDRNIRKTAGISRPVDLILTTFAALLVTAAVASEGRITESYHTEGGTDLQTIKSLNMLIQRAYLSEPGSGAVCIMHWEGGPAELTVNGSRSKLAFQTNIVMDQVALSLQDPGAIIQSVHSNGTHIIVEYNVQMNNLTMPAGDIALVITRTHDGIRLMLRP</sequence>
<feature type="transmembrane region" description="Helical" evidence="1">
    <location>
        <begin position="39"/>
        <end position="58"/>
    </location>
</feature>
<keyword evidence="1" id="KW-0812">Transmembrane</keyword>
<organism evidence="2 3">
    <name type="scientific">Methanosuratincola subterraneus</name>
    <dbReference type="NCBI Taxonomy" id="2593994"/>
    <lineage>
        <taxon>Archaea</taxon>
        <taxon>Thermoproteota</taxon>
        <taxon>Methanosuratincolia</taxon>
        <taxon>Candidatus Methanomethylicales</taxon>
        <taxon>Candidatus Methanomethylicaceae</taxon>
        <taxon>Candidatus Methanosuratincola (ex Vanwonterghem et al. 2016)</taxon>
    </lineage>
</organism>
<protein>
    <submittedName>
        <fullName evidence="2">Uncharacterized protein</fullName>
    </submittedName>
</protein>
<dbReference type="Proteomes" id="UP000288215">
    <property type="component" value="Unassembled WGS sequence"/>
</dbReference>
<reference evidence="2 3" key="1">
    <citation type="submission" date="2018-12" db="EMBL/GenBank/DDBJ databases">
        <title>The complete genome of the methanogenic archaea of the candidate phylum Verstraetearchaeota, obtained from the metagenome of underground thermal water.</title>
        <authorList>
            <person name="Kadnikov V.V."/>
            <person name="Mardanov A.V."/>
            <person name="Beletsky A.V."/>
            <person name="Karnachuk O.V."/>
            <person name="Ravin N.V."/>
        </authorList>
    </citation>
    <scope>NUCLEOTIDE SEQUENCE [LARGE SCALE GENOMIC DNA]</scope>
    <source>
        <strain evidence="2">Ch88</strain>
    </source>
</reference>
<name>A0A3S3VGH5_METS7</name>
<evidence type="ECO:0000256" key="1">
    <source>
        <dbReference type="SAM" id="Phobius"/>
    </source>
</evidence>
<accession>A0A3S3VGH5</accession>
<gene>
    <name evidence="2" type="ORF">Metus_0034</name>
</gene>
<evidence type="ECO:0000313" key="3">
    <source>
        <dbReference type="Proteomes" id="UP000288215"/>
    </source>
</evidence>
<comment type="caution">
    <text evidence="2">The sequence shown here is derived from an EMBL/GenBank/DDBJ whole genome shotgun (WGS) entry which is preliminary data.</text>
</comment>
<feature type="transmembrane region" description="Helical" evidence="1">
    <location>
        <begin position="70"/>
        <end position="89"/>
    </location>
</feature>
<dbReference type="EMBL" id="RXGA01000001">
    <property type="protein sequence ID" value="RWX74009.1"/>
    <property type="molecule type" value="Genomic_DNA"/>
</dbReference>
<keyword evidence="1" id="KW-1133">Transmembrane helix</keyword>
<keyword evidence="1" id="KW-0472">Membrane</keyword>